<sequence>MTTMDEHKEMLNYLSKIEEKGVEILTDRQEVVALDKRRNDDRVGMRALQKQKGDKTWITVGPLLLKMNSKAAEDLLKEDQKQCDIEINKIRSDLKVKVNELRDMEHNPPVPGLMLKPMSQQEMAAMNQVLGKSL</sequence>
<evidence type="ECO:0000313" key="4">
    <source>
        <dbReference type="EnsemblMetazoa" id="XP_032454529"/>
    </source>
</evidence>
<keyword evidence="2" id="KW-0963">Cytoplasm</keyword>
<evidence type="ECO:0000256" key="2">
    <source>
        <dbReference type="ARBA" id="ARBA00022490"/>
    </source>
</evidence>
<dbReference type="AlphaFoldDB" id="A0A7M7TD12"/>
<name>A0A7M7TD12_NASVI</name>
<dbReference type="PANTHER" id="PTHR21162">
    <property type="entry name" value="P53 AND DNA DAMAGE-REGULATED PROTEIN"/>
    <property type="match status" value="1"/>
</dbReference>
<dbReference type="Proteomes" id="UP000002358">
    <property type="component" value="Chromosome 3"/>
</dbReference>
<evidence type="ECO:0000313" key="5">
    <source>
        <dbReference type="Proteomes" id="UP000002358"/>
    </source>
</evidence>
<dbReference type="PANTHER" id="PTHR21162:SF0">
    <property type="entry name" value="P53 AND DNA DAMAGE-REGULATED PROTEIN 1"/>
    <property type="match status" value="1"/>
</dbReference>
<dbReference type="EnsemblMetazoa" id="XM_032598638">
    <property type="protein sequence ID" value="XP_032454529"/>
    <property type="gene ID" value="LOC100121533"/>
</dbReference>
<dbReference type="InterPro" id="IPR030482">
    <property type="entry name" value="PDRG1"/>
</dbReference>
<comment type="subcellular location">
    <subcellularLocation>
        <location evidence="1">Cytoplasm</location>
    </subcellularLocation>
</comment>
<keyword evidence="5" id="KW-1185">Reference proteome</keyword>
<dbReference type="GeneID" id="100121533"/>
<organism evidence="4 5">
    <name type="scientific">Nasonia vitripennis</name>
    <name type="common">Parasitic wasp</name>
    <dbReference type="NCBI Taxonomy" id="7425"/>
    <lineage>
        <taxon>Eukaryota</taxon>
        <taxon>Metazoa</taxon>
        <taxon>Ecdysozoa</taxon>
        <taxon>Arthropoda</taxon>
        <taxon>Hexapoda</taxon>
        <taxon>Insecta</taxon>
        <taxon>Pterygota</taxon>
        <taxon>Neoptera</taxon>
        <taxon>Endopterygota</taxon>
        <taxon>Hymenoptera</taxon>
        <taxon>Apocrita</taxon>
        <taxon>Proctotrupomorpha</taxon>
        <taxon>Chalcidoidea</taxon>
        <taxon>Pteromalidae</taxon>
        <taxon>Pteromalinae</taxon>
        <taxon>Nasonia</taxon>
    </lineage>
</organism>
<keyword evidence="3" id="KW-0143">Chaperone</keyword>
<proteinExistence type="predicted"/>
<evidence type="ECO:0000256" key="3">
    <source>
        <dbReference type="ARBA" id="ARBA00023186"/>
    </source>
</evidence>
<protein>
    <recommendedName>
        <fullName evidence="6">P53 and DNA damage-regulated protein 1</fullName>
    </recommendedName>
</protein>
<evidence type="ECO:0008006" key="6">
    <source>
        <dbReference type="Google" id="ProtNLM"/>
    </source>
</evidence>
<dbReference type="SMR" id="A0A7M7TD12"/>
<dbReference type="CDD" id="cd22860">
    <property type="entry name" value="PDRG1"/>
    <property type="match status" value="1"/>
</dbReference>
<dbReference type="GO" id="GO:0005737">
    <property type="term" value="C:cytoplasm"/>
    <property type="evidence" value="ECO:0007669"/>
    <property type="project" value="UniProtKB-SubCell"/>
</dbReference>
<dbReference type="EnsemblMetazoa" id="XM_032598639">
    <property type="protein sequence ID" value="XP_032454530"/>
    <property type="gene ID" value="LOC100121533"/>
</dbReference>
<reference evidence="4" key="1">
    <citation type="submission" date="2021-01" db="UniProtKB">
        <authorList>
            <consortium name="EnsemblMetazoa"/>
        </authorList>
    </citation>
    <scope>IDENTIFICATION</scope>
</reference>
<accession>A0A7M7TD12</accession>
<dbReference type="RefSeq" id="XP_032454529.1">
    <property type="nucleotide sequence ID" value="XM_032598638.1"/>
</dbReference>
<dbReference type="RefSeq" id="XP_032454530.1">
    <property type="nucleotide sequence ID" value="XM_032598639.1"/>
</dbReference>
<evidence type="ECO:0000256" key="1">
    <source>
        <dbReference type="ARBA" id="ARBA00004496"/>
    </source>
</evidence>